<reference evidence="6" key="1">
    <citation type="submission" date="2017-08" db="EMBL/GenBank/DDBJ databases">
        <title>Assembly of the North American Bullfrog Genome.</title>
        <authorList>
            <person name="Warren R.L."/>
            <person name="Vandervalk B.P."/>
            <person name="Kucuk E."/>
            <person name="Birol I."/>
            <person name="Helbing C."/>
            <person name="Pandoh P."/>
            <person name="Behsaz B."/>
            <person name="Mohamadi H."/>
            <person name="Chu J."/>
            <person name="Jackman S."/>
            <person name="Hammond S.A."/>
            <person name="Veldhoen N."/>
            <person name="Kirk H."/>
            <person name="Zhao Y."/>
            <person name="Coope R."/>
            <person name="Pleasance S."/>
            <person name="Moore R."/>
            <person name="Holt R."/>
        </authorList>
    </citation>
    <scope>NUCLEOTIDE SEQUENCE</scope>
    <source>
        <strain evidence="6">Bruno</strain>
        <tissue evidence="6">Liver</tissue>
    </source>
</reference>
<dbReference type="PRINTS" id="PR01694">
    <property type="entry name" value="BAIPRECURSOR"/>
</dbReference>
<protein>
    <recommendedName>
        <fullName evidence="7">G-protein coupled receptors family 2 profile 2 domain-containing protein</fullName>
    </recommendedName>
</protein>
<name>A0A2G9RYA0_AQUCT</name>
<dbReference type="GO" id="GO:0005886">
    <property type="term" value="C:plasma membrane"/>
    <property type="evidence" value="ECO:0007669"/>
    <property type="project" value="TreeGrafter"/>
</dbReference>
<keyword evidence="4 5" id="KW-0472">Membrane</keyword>
<evidence type="ECO:0000256" key="2">
    <source>
        <dbReference type="ARBA" id="ARBA00022692"/>
    </source>
</evidence>
<dbReference type="EMBL" id="KV932925">
    <property type="protein sequence ID" value="PIO32193.1"/>
    <property type="molecule type" value="Genomic_DNA"/>
</dbReference>
<evidence type="ECO:0000256" key="4">
    <source>
        <dbReference type="ARBA" id="ARBA00023136"/>
    </source>
</evidence>
<dbReference type="GO" id="GO:0007422">
    <property type="term" value="P:peripheral nervous system development"/>
    <property type="evidence" value="ECO:0007669"/>
    <property type="project" value="TreeGrafter"/>
</dbReference>
<dbReference type="AlphaFoldDB" id="A0A2G9RYA0"/>
<dbReference type="PANTHER" id="PTHR12011:SF41">
    <property type="entry name" value="ADHESION G PROTEIN-COUPLED RECEPTOR B2"/>
    <property type="match status" value="1"/>
</dbReference>
<evidence type="ECO:0000256" key="1">
    <source>
        <dbReference type="ARBA" id="ARBA00004141"/>
    </source>
</evidence>
<dbReference type="GO" id="GO:0004930">
    <property type="term" value="F:G protein-coupled receptor activity"/>
    <property type="evidence" value="ECO:0007669"/>
    <property type="project" value="InterPro"/>
</dbReference>
<evidence type="ECO:0000256" key="3">
    <source>
        <dbReference type="ARBA" id="ARBA00022989"/>
    </source>
</evidence>
<evidence type="ECO:0000256" key="5">
    <source>
        <dbReference type="SAM" id="Phobius"/>
    </source>
</evidence>
<dbReference type="GO" id="GO:0016525">
    <property type="term" value="P:negative regulation of angiogenesis"/>
    <property type="evidence" value="ECO:0007669"/>
    <property type="project" value="InterPro"/>
</dbReference>
<dbReference type="PANTHER" id="PTHR12011">
    <property type="entry name" value="ADHESION G-PROTEIN COUPLED RECEPTOR"/>
    <property type="match status" value="1"/>
</dbReference>
<sequence length="411" mass="46505">MHRVSLPYHRASLWSSCVVLPLLALTWMSAVLAMTDRRSILFQVLFAVFNSIQGCVIITVHCFLRREIQEVVKCQMGGCRSDENEDSPNSCKNGQLQILTDFEKDVDLACQSDEKASWYTAHGETVLFKELNTCHPSSVTGALSRISLDDEDDLKLHKGTEGLSFSHLPGNLSSQGGILLQVPKITHNPVNELNDPLPKKEINVERGPLYLCPEGNMWPLDFGDAHQEQSLESEYMVLPRRTLSLKPFNRDHGKHNMRLADLSKGRQQGDTDSYANFLSVDHINLNLTPPYVPAQHQFGLPFKQPPSVRQILASEMNERSRTMPRTVPGPSLSAGSLEVRGGRHLFVCVCNFCRMLPRSCHVSHSHYHYPVSFRWFLSPMFFITVYPLACSASVKSTYFWFVRTALFRHCV</sequence>
<dbReference type="PROSITE" id="PS00650">
    <property type="entry name" value="G_PROTEIN_RECEP_F2_2"/>
    <property type="match status" value="1"/>
</dbReference>
<dbReference type="Gene3D" id="1.20.1070.10">
    <property type="entry name" value="Rhodopsin 7-helix transmembrane proteins"/>
    <property type="match status" value="1"/>
</dbReference>
<dbReference type="OrthoDB" id="5989160at2759"/>
<evidence type="ECO:0008006" key="7">
    <source>
        <dbReference type="Google" id="ProtNLM"/>
    </source>
</evidence>
<dbReference type="InterPro" id="IPR017983">
    <property type="entry name" value="GPCR_2_secretin-like_CS"/>
</dbReference>
<dbReference type="GO" id="GO:0007189">
    <property type="term" value="P:adenylate cyclase-activating G protein-coupled receptor signaling pathway"/>
    <property type="evidence" value="ECO:0007669"/>
    <property type="project" value="TreeGrafter"/>
</dbReference>
<feature type="transmembrane region" description="Helical" evidence="5">
    <location>
        <begin position="12"/>
        <end position="34"/>
    </location>
</feature>
<comment type="subcellular location">
    <subcellularLocation>
        <location evidence="1">Membrane</location>
        <topology evidence="1">Multi-pass membrane protein</topology>
    </subcellularLocation>
</comment>
<accession>A0A2G9RYA0</accession>
<feature type="transmembrane region" description="Helical" evidence="5">
    <location>
        <begin position="40"/>
        <end position="64"/>
    </location>
</feature>
<evidence type="ECO:0000313" key="6">
    <source>
        <dbReference type="EMBL" id="PIO32193.1"/>
    </source>
</evidence>
<proteinExistence type="predicted"/>
<organism evidence="6">
    <name type="scientific">Aquarana catesbeiana</name>
    <name type="common">American bullfrog</name>
    <name type="synonym">Rana catesbeiana</name>
    <dbReference type="NCBI Taxonomy" id="8400"/>
    <lineage>
        <taxon>Eukaryota</taxon>
        <taxon>Metazoa</taxon>
        <taxon>Chordata</taxon>
        <taxon>Craniata</taxon>
        <taxon>Vertebrata</taxon>
        <taxon>Euteleostomi</taxon>
        <taxon>Amphibia</taxon>
        <taxon>Batrachia</taxon>
        <taxon>Anura</taxon>
        <taxon>Neobatrachia</taxon>
        <taxon>Ranoidea</taxon>
        <taxon>Ranidae</taxon>
        <taxon>Aquarana</taxon>
    </lineage>
</organism>
<keyword evidence="2 5" id="KW-0812">Transmembrane</keyword>
<keyword evidence="3 5" id="KW-1133">Transmembrane helix</keyword>
<dbReference type="Pfam" id="PF00002">
    <property type="entry name" value="7tm_2"/>
    <property type="match status" value="1"/>
</dbReference>
<dbReference type="InterPro" id="IPR008077">
    <property type="entry name" value="GPCR_2_brain_angio_inhib"/>
</dbReference>
<gene>
    <name evidence="6" type="ORF">AB205_0125250</name>
</gene>
<dbReference type="InterPro" id="IPR000832">
    <property type="entry name" value="GPCR_2_secretin-like"/>
</dbReference>